<accession>A0A7R9KTX9</accession>
<evidence type="ECO:0000256" key="3">
    <source>
        <dbReference type="PIRSR" id="PIRSR600407-1"/>
    </source>
</evidence>
<proteinExistence type="inferred from homology"/>
<dbReference type="Pfam" id="PF01150">
    <property type="entry name" value="GDA1_CD39"/>
    <property type="match status" value="1"/>
</dbReference>
<dbReference type="Gene3D" id="3.30.420.150">
    <property type="entry name" value="Exopolyphosphatase. Domain 2"/>
    <property type="match status" value="1"/>
</dbReference>
<dbReference type="Gene3D" id="3.30.420.40">
    <property type="match status" value="1"/>
</dbReference>
<dbReference type="EMBL" id="OC861301">
    <property type="protein sequence ID" value="CAD7629329.1"/>
    <property type="molecule type" value="Genomic_DNA"/>
</dbReference>
<evidence type="ECO:0000256" key="2">
    <source>
        <dbReference type="ARBA" id="ARBA00022801"/>
    </source>
</evidence>
<dbReference type="GO" id="GO:0045134">
    <property type="term" value="F:UDP phosphatase activity"/>
    <property type="evidence" value="ECO:0007669"/>
    <property type="project" value="TreeGrafter"/>
</dbReference>
<dbReference type="EMBL" id="CAJPIZ010006726">
    <property type="protein sequence ID" value="CAG2109759.1"/>
    <property type="molecule type" value="Genomic_DNA"/>
</dbReference>
<feature type="transmembrane region" description="Helical" evidence="6">
    <location>
        <begin position="12"/>
        <end position="35"/>
    </location>
</feature>
<feature type="binding site" evidence="4">
    <location>
        <begin position="199"/>
        <end position="203"/>
    </location>
    <ligand>
        <name>ATP</name>
        <dbReference type="ChEBI" id="CHEBI:30616"/>
    </ligand>
</feature>
<keyword evidence="6" id="KW-0812">Transmembrane</keyword>
<gene>
    <name evidence="7" type="ORF">OSB1V03_LOCUS9746</name>
</gene>
<keyword evidence="4" id="KW-0547">Nucleotide-binding</keyword>
<dbReference type="PANTHER" id="PTHR11782:SF83">
    <property type="entry name" value="GUANOSINE-DIPHOSPHATASE"/>
    <property type="match status" value="1"/>
</dbReference>
<organism evidence="7">
    <name type="scientific">Medioppia subpectinata</name>
    <dbReference type="NCBI Taxonomy" id="1979941"/>
    <lineage>
        <taxon>Eukaryota</taxon>
        <taxon>Metazoa</taxon>
        <taxon>Ecdysozoa</taxon>
        <taxon>Arthropoda</taxon>
        <taxon>Chelicerata</taxon>
        <taxon>Arachnida</taxon>
        <taxon>Acari</taxon>
        <taxon>Acariformes</taxon>
        <taxon>Sarcoptiformes</taxon>
        <taxon>Oribatida</taxon>
        <taxon>Brachypylina</taxon>
        <taxon>Oppioidea</taxon>
        <taxon>Oppiidae</taxon>
        <taxon>Medioppia</taxon>
    </lineage>
</organism>
<feature type="active site" description="Proton acceptor" evidence="3">
    <location>
        <position position="163"/>
    </location>
</feature>
<reference evidence="7" key="1">
    <citation type="submission" date="2020-11" db="EMBL/GenBank/DDBJ databases">
        <authorList>
            <person name="Tran Van P."/>
        </authorList>
    </citation>
    <scope>NUCLEOTIDE SEQUENCE</scope>
</reference>
<keyword evidence="2 5" id="KW-0378">Hydrolase</keyword>
<evidence type="ECO:0000313" key="7">
    <source>
        <dbReference type="EMBL" id="CAD7629329.1"/>
    </source>
</evidence>
<dbReference type="GO" id="GO:0004382">
    <property type="term" value="F:GDP phosphatase activity"/>
    <property type="evidence" value="ECO:0007669"/>
    <property type="project" value="TreeGrafter"/>
</dbReference>
<sequence>MANWKVLTITSVTIGVCGLVLMITLFTATGGYVPFDYGVVLDAGSSHTQITLYHWKADKERCTGVVEQLDTCRIEGGISGYNVSDPSGVGQDLIQCIYNVSTKIDKDRKFMTPLYLGSTAGMRLLNITAPDKVKLIFKLIRDAFLLSSGLQVQCTDIISGQNEGLFSWVTNNYLMNKLVVDRFDGHQPNSTIGMLDMGGASAQIAYRAGDSVGGGVGGGGLTKNVTDDDVNVRLYGINHTVRASSNLCFGVDQAMLRYQMYLIVTHPERIDPTIDSPCTPIGSQITVPGSVFRDQICAKTKKSINYDRNYTFSGISYDRDGNDCSALISNHLLNTNECRQTFDMCFETEAGPPPQATQFYALSSYYYTVRILNLTVTTADEYRQKTDAFCRLNRDAMLQNPLVVAKYVDVYCFQLNYIYNTIKNVYRFPDNQWPNIRFSNSIKDTTLGWSLGFMINATNAIAAEKPTPPVVELFPFTLVCIFCSLILAFSIYFGIKWHKTNESQRKEQYEPISISS</sequence>
<dbReference type="AlphaFoldDB" id="A0A7R9KTX9"/>
<evidence type="ECO:0000256" key="1">
    <source>
        <dbReference type="ARBA" id="ARBA00009283"/>
    </source>
</evidence>
<evidence type="ECO:0000256" key="4">
    <source>
        <dbReference type="PIRSR" id="PIRSR600407-2"/>
    </source>
</evidence>
<evidence type="ECO:0000313" key="8">
    <source>
        <dbReference type="Proteomes" id="UP000759131"/>
    </source>
</evidence>
<evidence type="ECO:0000256" key="5">
    <source>
        <dbReference type="RuleBase" id="RU003833"/>
    </source>
</evidence>
<protein>
    <submittedName>
        <fullName evidence="7">Uncharacterized protein</fullName>
    </submittedName>
</protein>
<dbReference type="GO" id="GO:0009134">
    <property type="term" value="P:nucleoside diphosphate catabolic process"/>
    <property type="evidence" value="ECO:0007669"/>
    <property type="project" value="TreeGrafter"/>
</dbReference>
<keyword evidence="6" id="KW-1133">Transmembrane helix</keyword>
<keyword evidence="6" id="KW-0472">Membrane</keyword>
<feature type="transmembrane region" description="Helical" evidence="6">
    <location>
        <begin position="473"/>
        <end position="495"/>
    </location>
</feature>
<dbReference type="GO" id="GO:0017111">
    <property type="term" value="F:ribonucleoside triphosphate phosphatase activity"/>
    <property type="evidence" value="ECO:0007669"/>
    <property type="project" value="TreeGrafter"/>
</dbReference>
<dbReference type="InterPro" id="IPR000407">
    <property type="entry name" value="GDA1_CD39_NTPase"/>
</dbReference>
<keyword evidence="4" id="KW-0067">ATP-binding</keyword>
<dbReference type="Proteomes" id="UP000759131">
    <property type="component" value="Unassembled WGS sequence"/>
</dbReference>
<dbReference type="PANTHER" id="PTHR11782">
    <property type="entry name" value="ADENOSINE/GUANOSINE DIPHOSPHATASE"/>
    <property type="match status" value="1"/>
</dbReference>
<dbReference type="PROSITE" id="PS01238">
    <property type="entry name" value="GDA1_CD39_NTPASE"/>
    <property type="match status" value="1"/>
</dbReference>
<name>A0A7R9KTX9_9ACAR</name>
<dbReference type="GO" id="GO:0005524">
    <property type="term" value="F:ATP binding"/>
    <property type="evidence" value="ECO:0007669"/>
    <property type="project" value="UniProtKB-KW"/>
</dbReference>
<dbReference type="OrthoDB" id="6372431at2759"/>
<dbReference type="GO" id="GO:0005886">
    <property type="term" value="C:plasma membrane"/>
    <property type="evidence" value="ECO:0007669"/>
    <property type="project" value="TreeGrafter"/>
</dbReference>
<keyword evidence="8" id="KW-1185">Reference proteome</keyword>
<evidence type="ECO:0000256" key="6">
    <source>
        <dbReference type="SAM" id="Phobius"/>
    </source>
</evidence>
<comment type="similarity">
    <text evidence="1 5">Belongs to the GDA1/CD39 NTPase family.</text>
</comment>